<name>A0A9E2KUK6_9LACO</name>
<dbReference type="InterPro" id="IPR052196">
    <property type="entry name" value="Bact_Kbp"/>
</dbReference>
<evidence type="ECO:0000313" key="5">
    <source>
        <dbReference type="Proteomes" id="UP000824180"/>
    </source>
</evidence>
<dbReference type="Proteomes" id="UP000824180">
    <property type="component" value="Unassembled WGS sequence"/>
</dbReference>
<reference evidence="4" key="1">
    <citation type="journal article" date="2021" name="PeerJ">
        <title>Extensive microbial diversity within the chicken gut microbiome revealed by metagenomics and culture.</title>
        <authorList>
            <person name="Gilroy R."/>
            <person name="Ravi A."/>
            <person name="Getino M."/>
            <person name="Pursley I."/>
            <person name="Horton D.L."/>
            <person name="Alikhan N.F."/>
            <person name="Baker D."/>
            <person name="Gharbi K."/>
            <person name="Hall N."/>
            <person name="Watson M."/>
            <person name="Adriaenssens E.M."/>
            <person name="Foster-Nyarko E."/>
            <person name="Jarju S."/>
            <person name="Secka A."/>
            <person name="Antonio M."/>
            <person name="Oren A."/>
            <person name="Chaudhuri R.R."/>
            <person name="La Ragione R."/>
            <person name="Hildebrand F."/>
            <person name="Pallen M.J."/>
        </authorList>
    </citation>
    <scope>NUCLEOTIDE SEQUENCE</scope>
    <source>
        <strain evidence="4">876</strain>
    </source>
</reference>
<dbReference type="PANTHER" id="PTHR34700">
    <property type="entry name" value="POTASSIUM BINDING PROTEIN KBP"/>
    <property type="match status" value="1"/>
</dbReference>
<dbReference type="InterPro" id="IPR018392">
    <property type="entry name" value="LysM"/>
</dbReference>
<feature type="domain" description="LysM" evidence="3">
    <location>
        <begin position="32"/>
        <end position="79"/>
    </location>
</feature>
<evidence type="ECO:0000256" key="1">
    <source>
        <dbReference type="SAM" id="MobiDB-lite"/>
    </source>
</evidence>
<organism evidence="4 5">
    <name type="scientific">Candidatus Limosilactobacillus merdavium</name>
    <dbReference type="NCBI Taxonomy" id="2838651"/>
    <lineage>
        <taxon>Bacteria</taxon>
        <taxon>Bacillati</taxon>
        <taxon>Bacillota</taxon>
        <taxon>Bacilli</taxon>
        <taxon>Lactobacillales</taxon>
        <taxon>Lactobacillaceae</taxon>
        <taxon>Limosilactobacillus</taxon>
    </lineage>
</organism>
<comment type="caution">
    <text evidence="4">The sequence shown here is derived from an EMBL/GenBank/DDBJ whole genome shotgun (WGS) entry which is preliminary data.</text>
</comment>
<evidence type="ECO:0000256" key="2">
    <source>
        <dbReference type="SAM" id="SignalP"/>
    </source>
</evidence>
<dbReference type="PANTHER" id="PTHR34700:SF4">
    <property type="entry name" value="PHAGE-LIKE ELEMENT PBSX PROTEIN XKDP"/>
    <property type="match status" value="1"/>
</dbReference>
<dbReference type="EMBL" id="JAHLFK010000025">
    <property type="protein sequence ID" value="MBU3829830.1"/>
    <property type="molecule type" value="Genomic_DNA"/>
</dbReference>
<proteinExistence type="predicted"/>
<protein>
    <submittedName>
        <fullName evidence="4">LysM peptidoglycan-binding domain-containing protein</fullName>
    </submittedName>
</protein>
<dbReference type="InterPro" id="IPR036779">
    <property type="entry name" value="LysM_dom_sf"/>
</dbReference>
<dbReference type="SMART" id="SM00257">
    <property type="entry name" value="LysM"/>
    <property type="match status" value="1"/>
</dbReference>
<dbReference type="Pfam" id="PF01476">
    <property type="entry name" value="LysM"/>
    <property type="match status" value="1"/>
</dbReference>
<dbReference type="Gene3D" id="3.10.350.10">
    <property type="entry name" value="LysM domain"/>
    <property type="match status" value="1"/>
</dbReference>
<feature type="compositionally biased region" description="Low complexity" evidence="1">
    <location>
        <begin position="89"/>
        <end position="107"/>
    </location>
</feature>
<dbReference type="PROSITE" id="PS51782">
    <property type="entry name" value="LYSM"/>
    <property type="match status" value="1"/>
</dbReference>
<dbReference type="CDD" id="cd00118">
    <property type="entry name" value="LysM"/>
    <property type="match status" value="1"/>
</dbReference>
<sequence>MISKKKLAKITASVGAIALGVAATQAVANADTIYTVKSGDTLSSISYKFNKNNNLVNEIAQKNSIKDINKIYVGQRLVIKSDGEIQPASSQTTTNQNNNDNTQDTSTVSGSEAAAKAWIAGRESGGNYNATNGQYIGKYQLSASYLNGDYSPANQERVADQYVASRYGSWTAAQQHWMANGWY</sequence>
<dbReference type="SUPFAM" id="SSF54106">
    <property type="entry name" value="LysM domain"/>
    <property type="match status" value="1"/>
</dbReference>
<evidence type="ECO:0000259" key="3">
    <source>
        <dbReference type="PROSITE" id="PS51782"/>
    </source>
</evidence>
<dbReference type="AlphaFoldDB" id="A0A9E2KUK6"/>
<accession>A0A9E2KUK6</accession>
<keyword evidence="2" id="KW-0732">Signal</keyword>
<reference evidence="4" key="2">
    <citation type="submission" date="2021-04" db="EMBL/GenBank/DDBJ databases">
        <authorList>
            <person name="Gilroy R."/>
        </authorList>
    </citation>
    <scope>NUCLEOTIDE SEQUENCE</scope>
    <source>
        <strain evidence="4">876</strain>
    </source>
</reference>
<feature type="chain" id="PRO_5038804269" evidence="2">
    <location>
        <begin position="31"/>
        <end position="183"/>
    </location>
</feature>
<feature type="signal peptide" evidence="2">
    <location>
        <begin position="1"/>
        <end position="30"/>
    </location>
</feature>
<gene>
    <name evidence="4" type="ORF">H9843_02915</name>
</gene>
<evidence type="ECO:0000313" key="4">
    <source>
        <dbReference type="EMBL" id="MBU3829830.1"/>
    </source>
</evidence>
<feature type="region of interest" description="Disordered" evidence="1">
    <location>
        <begin position="85"/>
        <end position="109"/>
    </location>
</feature>